<evidence type="ECO:0000256" key="1">
    <source>
        <dbReference type="ARBA" id="ARBA00004123"/>
    </source>
</evidence>
<dbReference type="InterPro" id="IPR050701">
    <property type="entry name" value="Histone_Mod_Regulator"/>
</dbReference>
<dbReference type="PROSITE" id="PS00028">
    <property type="entry name" value="ZINC_FINGER_C2H2_1"/>
    <property type="match status" value="1"/>
</dbReference>
<feature type="compositionally biased region" description="Basic and acidic residues" evidence="15">
    <location>
        <begin position="851"/>
        <end position="866"/>
    </location>
</feature>
<dbReference type="InterPro" id="IPR019787">
    <property type="entry name" value="Znf_PHD-finger"/>
</dbReference>
<dbReference type="Gene3D" id="1.20.920.10">
    <property type="entry name" value="Bromodomain-like"/>
    <property type="match status" value="1"/>
</dbReference>
<feature type="domain" description="Bromo" evidence="17">
    <location>
        <begin position="1402"/>
        <end position="1472"/>
    </location>
</feature>
<dbReference type="Gene3D" id="2.30.30.140">
    <property type="match status" value="1"/>
</dbReference>
<feature type="coiled-coil region" evidence="14">
    <location>
        <begin position="1708"/>
        <end position="1735"/>
    </location>
</feature>
<dbReference type="Pfam" id="PF10513">
    <property type="entry name" value="EPL1"/>
    <property type="match status" value="1"/>
</dbReference>
<evidence type="ECO:0000313" key="21">
    <source>
        <dbReference type="EMBL" id="KAG0022370.1"/>
    </source>
</evidence>
<keyword evidence="9 12" id="KW-0103">Bromodomain</keyword>
<dbReference type="SUPFAM" id="SSF57903">
    <property type="entry name" value="FYVE/PHD zinc finger"/>
    <property type="match status" value="1"/>
</dbReference>
<gene>
    <name evidence="21" type="primary">NTO1</name>
    <name evidence="21" type="ORF">BGZ80_000393</name>
</gene>
<feature type="compositionally biased region" description="Basic residues" evidence="15">
    <location>
        <begin position="566"/>
        <end position="579"/>
    </location>
</feature>
<keyword evidence="3 16" id="KW-0812">Transmembrane</keyword>
<dbReference type="Proteomes" id="UP000703661">
    <property type="component" value="Unassembled WGS sequence"/>
</dbReference>
<evidence type="ECO:0000259" key="20">
    <source>
        <dbReference type="PROSITE" id="PS51805"/>
    </source>
</evidence>
<dbReference type="PANTHER" id="PTHR13793:SF107">
    <property type="entry name" value="BROMODOMAIN-CONTAINING PROTEIN HOMOLOG"/>
    <property type="match status" value="1"/>
</dbReference>
<dbReference type="Pfam" id="PF13832">
    <property type="entry name" value="zf-HC5HC2H_2"/>
    <property type="match status" value="1"/>
</dbReference>
<feature type="region of interest" description="Disordered" evidence="15">
    <location>
        <begin position="781"/>
        <end position="819"/>
    </location>
</feature>
<keyword evidence="11" id="KW-0539">Nucleus</keyword>
<feature type="domain" description="PHD-type" evidence="18">
    <location>
        <begin position="997"/>
        <end position="1047"/>
    </location>
</feature>
<dbReference type="Pfam" id="PF13831">
    <property type="entry name" value="PHD_2"/>
    <property type="match status" value="1"/>
</dbReference>
<feature type="compositionally biased region" description="Polar residues" evidence="15">
    <location>
        <begin position="1902"/>
        <end position="1927"/>
    </location>
</feature>
<dbReference type="CDD" id="cd15670">
    <property type="entry name" value="ePHD_BRPF"/>
    <property type="match status" value="1"/>
</dbReference>
<dbReference type="PRINTS" id="PR00503">
    <property type="entry name" value="BROMODOMAIN"/>
</dbReference>
<dbReference type="Pfam" id="PF00855">
    <property type="entry name" value="PWWP"/>
    <property type="match status" value="1"/>
</dbReference>
<dbReference type="GO" id="GO:0016020">
    <property type="term" value="C:membrane"/>
    <property type="evidence" value="ECO:0007669"/>
    <property type="project" value="UniProtKB-SubCell"/>
</dbReference>
<proteinExistence type="predicted"/>
<dbReference type="InterPro" id="IPR019542">
    <property type="entry name" value="Enhancer_polycomb-like_N"/>
</dbReference>
<dbReference type="PROSITE" id="PS01359">
    <property type="entry name" value="ZF_PHD_1"/>
    <property type="match status" value="1"/>
</dbReference>
<dbReference type="SUPFAM" id="SSF47370">
    <property type="entry name" value="Bromodomain"/>
    <property type="match status" value="1"/>
</dbReference>
<feature type="region of interest" description="Disordered" evidence="15">
    <location>
        <begin position="693"/>
        <end position="768"/>
    </location>
</feature>
<name>A0A9P6N3K7_9FUNG</name>
<feature type="compositionally biased region" description="Basic and acidic residues" evidence="15">
    <location>
        <begin position="622"/>
        <end position="636"/>
    </location>
</feature>
<dbReference type="Pfam" id="PF00439">
    <property type="entry name" value="Bromodomain"/>
    <property type="match status" value="1"/>
</dbReference>
<dbReference type="SMART" id="SM00297">
    <property type="entry name" value="BROMO"/>
    <property type="match status" value="1"/>
</dbReference>
<feature type="transmembrane region" description="Helical" evidence="16">
    <location>
        <begin position="334"/>
        <end position="357"/>
    </location>
</feature>
<keyword evidence="10 16" id="KW-0472">Membrane</keyword>
<feature type="compositionally biased region" description="Polar residues" evidence="15">
    <location>
        <begin position="1573"/>
        <end position="1607"/>
    </location>
</feature>
<feature type="compositionally biased region" description="Basic and acidic residues" evidence="15">
    <location>
        <begin position="2046"/>
        <end position="2060"/>
    </location>
</feature>
<organism evidence="21 22">
    <name type="scientific">Entomortierella chlamydospora</name>
    <dbReference type="NCBI Taxonomy" id="101097"/>
    <lineage>
        <taxon>Eukaryota</taxon>
        <taxon>Fungi</taxon>
        <taxon>Fungi incertae sedis</taxon>
        <taxon>Mucoromycota</taxon>
        <taxon>Mortierellomycotina</taxon>
        <taxon>Mortierellomycetes</taxon>
        <taxon>Mortierellales</taxon>
        <taxon>Mortierellaceae</taxon>
        <taxon>Entomortierella</taxon>
    </lineage>
</organism>
<feature type="region of interest" description="Disordered" evidence="15">
    <location>
        <begin position="1207"/>
        <end position="1251"/>
    </location>
</feature>
<reference evidence="21" key="1">
    <citation type="journal article" date="2020" name="Fungal Divers.">
        <title>Resolving the Mortierellaceae phylogeny through synthesis of multi-gene phylogenetics and phylogenomics.</title>
        <authorList>
            <person name="Vandepol N."/>
            <person name="Liber J."/>
            <person name="Desiro A."/>
            <person name="Na H."/>
            <person name="Kennedy M."/>
            <person name="Barry K."/>
            <person name="Grigoriev I.V."/>
            <person name="Miller A.N."/>
            <person name="O'Donnell K."/>
            <person name="Stajich J.E."/>
            <person name="Bonito G."/>
        </authorList>
    </citation>
    <scope>NUCLEOTIDE SEQUENCE</scope>
    <source>
        <strain evidence="21">NRRL 2769</strain>
    </source>
</reference>
<feature type="region of interest" description="Disordered" evidence="15">
    <location>
        <begin position="847"/>
        <end position="873"/>
    </location>
</feature>
<dbReference type="InterPro" id="IPR036427">
    <property type="entry name" value="Bromodomain-like_sf"/>
</dbReference>
<feature type="compositionally biased region" description="Basic and acidic residues" evidence="15">
    <location>
        <begin position="1942"/>
        <end position="1955"/>
    </location>
</feature>
<dbReference type="GO" id="GO:0008270">
    <property type="term" value="F:zinc ion binding"/>
    <property type="evidence" value="ECO:0007669"/>
    <property type="project" value="UniProtKB-KW"/>
</dbReference>
<dbReference type="Pfam" id="PF01490">
    <property type="entry name" value="Aa_trans"/>
    <property type="match status" value="1"/>
</dbReference>
<dbReference type="InterPro" id="IPR011011">
    <property type="entry name" value="Znf_FYVE_PHD"/>
</dbReference>
<evidence type="ECO:0000256" key="10">
    <source>
        <dbReference type="ARBA" id="ARBA00023136"/>
    </source>
</evidence>
<dbReference type="InterPro" id="IPR013087">
    <property type="entry name" value="Znf_C2H2_type"/>
</dbReference>
<evidence type="ECO:0000256" key="6">
    <source>
        <dbReference type="ARBA" id="ARBA00022771"/>
    </source>
</evidence>
<evidence type="ECO:0000256" key="14">
    <source>
        <dbReference type="SAM" id="Coils"/>
    </source>
</evidence>
<evidence type="ECO:0000256" key="5">
    <source>
        <dbReference type="ARBA" id="ARBA00022737"/>
    </source>
</evidence>
<feature type="region of interest" description="Disordered" evidence="15">
    <location>
        <begin position="610"/>
        <end position="636"/>
    </location>
</feature>
<feature type="region of interest" description="Disordered" evidence="15">
    <location>
        <begin position="1573"/>
        <end position="1613"/>
    </location>
</feature>
<feature type="region of interest" description="Disordered" evidence="15">
    <location>
        <begin position="1884"/>
        <end position="2063"/>
    </location>
</feature>
<dbReference type="PANTHER" id="PTHR13793">
    <property type="entry name" value="PHD FINGER PROTEINS"/>
    <property type="match status" value="1"/>
</dbReference>
<dbReference type="CDD" id="cd05839">
    <property type="entry name" value="PWWP_BRPF"/>
    <property type="match status" value="1"/>
</dbReference>
<dbReference type="Gene3D" id="3.30.40.10">
    <property type="entry name" value="Zinc/RING finger domain, C3HC4 (zinc finger)"/>
    <property type="match status" value="2"/>
</dbReference>
<feature type="region of interest" description="Disordered" evidence="15">
    <location>
        <begin position="1775"/>
        <end position="1850"/>
    </location>
</feature>
<evidence type="ECO:0000259" key="18">
    <source>
        <dbReference type="PROSITE" id="PS50016"/>
    </source>
</evidence>
<feature type="region of interest" description="Disordered" evidence="15">
    <location>
        <begin position="535"/>
        <end position="590"/>
    </location>
</feature>
<feature type="transmembrane region" description="Helical" evidence="16">
    <location>
        <begin position="400"/>
        <end position="419"/>
    </location>
</feature>
<evidence type="ECO:0000313" key="22">
    <source>
        <dbReference type="Proteomes" id="UP000703661"/>
    </source>
</evidence>
<feature type="transmembrane region" description="Helical" evidence="16">
    <location>
        <begin position="292"/>
        <end position="313"/>
    </location>
</feature>
<feature type="compositionally biased region" description="Polar residues" evidence="15">
    <location>
        <begin position="1775"/>
        <end position="1788"/>
    </location>
</feature>
<evidence type="ECO:0000256" key="13">
    <source>
        <dbReference type="PROSITE-ProRule" id="PRU00146"/>
    </source>
</evidence>
<keyword evidence="22" id="KW-1185">Reference proteome</keyword>
<evidence type="ECO:0000256" key="7">
    <source>
        <dbReference type="ARBA" id="ARBA00022833"/>
    </source>
</evidence>
<dbReference type="SMART" id="SM00249">
    <property type="entry name" value="PHD"/>
    <property type="match status" value="2"/>
</dbReference>
<dbReference type="SUPFAM" id="SSF63748">
    <property type="entry name" value="Tudor/PWWP/MBT"/>
    <property type="match status" value="1"/>
</dbReference>
<keyword evidence="5" id="KW-0677">Repeat</keyword>
<comment type="subcellular location">
    <subcellularLocation>
        <location evidence="2">Membrane</location>
    </subcellularLocation>
    <subcellularLocation>
        <location evidence="1">Nucleus</location>
    </subcellularLocation>
</comment>
<feature type="compositionally biased region" description="Low complexity" evidence="15">
    <location>
        <begin position="1232"/>
        <end position="1251"/>
    </location>
</feature>
<accession>A0A9P6N3K7</accession>
<dbReference type="GO" id="GO:0006357">
    <property type="term" value="P:regulation of transcription by RNA polymerase II"/>
    <property type="evidence" value="ECO:0007669"/>
    <property type="project" value="TreeGrafter"/>
</dbReference>
<dbReference type="PROSITE" id="PS50014">
    <property type="entry name" value="BROMODOMAIN_2"/>
    <property type="match status" value="1"/>
</dbReference>
<evidence type="ECO:0000259" key="19">
    <source>
        <dbReference type="PROSITE" id="PS50812"/>
    </source>
</evidence>
<evidence type="ECO:0000256" key="8">
    <source>
        <dbReference type="ARBA" id="ARBA00022989"/>
    </source>
</evidence>
<comment type="caution">
    <text evidence="21">The sequence shown here is derived from an EMBL/GenBank/DDBJ whole genome shotgun (WGS) entry which is preliminary data.</text>
</comment>
<evidence type="ECO:0000256" key="16">
    <source>
        <dbReference type="SAM" id="Phobius"/>
    </source>
</evidence>
<dbReference type="InterPro" id="IPR013057">
    <property type="entry name" value="AA_transpt_TM"/>
</dbReference>
<dbReference type="InterPro" id="IPR001965">
    <property type="entry name" value="Znf_PHD"/>
</dbReference>
<feature type="compositionally biased region" description="Polar residues" evidence="15">
    <location>
        <begin position="1220"/>
        <end position="1231"/>
    </location>
</feature>
<evidence type="ECO:0000259" key="17">
    <source>
        <dbReference type="PROSITE" id="PS50014"/>
    </source>
</evidence>
<evidence type="ECO:0000256" key="3">
    <source>
        <dbReference type="ARBA" id="ARBA00022692"/>
    </source>
</evidence>
<feature type="compositionally biased region" description="Polar residues" evidence="15">
    <location>
        <begin position="1809"/>
        <end position="1819"/>
    </location>
</feature>
<dbReference type="InterPro" id="IPR034732">
    <property type="entry name" value="EPHD"/>
</dbReference>
<dbReference type="CDD" id="cd15492">
    <property type="entry name" value="PHD_BRPF_JADE_like"/>
    <property type="match status" value="1"/>
</dbReference>
<dbReference type="PROSITE" id="PS50016">
    <property type="entry name" value="ZF_PHD_2"/>
    <property type="match status" value="1"/>
</dbReference>
<feature type="region of interest" description="Disordered" evidence="15">
    <location>
        <begin position="1522"/>
        <end position="1554"/>
    </location>
</feature>
<dbReference type="GO" id="GO:0005634">
    <property type="term" value="C:nucleus"/>
    <property type="evidence" value="ECO:0007669"/>
    <property type="project" value="UniProtKB-SubCell"/>
</dbReference>
<keyword evidence="14" id="KW-0175">Coiled coil</keyword>
<keyword evidence="4" id="KW-0479">Metal-binding</keyword>
<dbReference type="EMBL" id="JAAAID010000108">
    <property type="protein sequence ID" value="KAG0022370.1"/>
    <property type="molecule type" value="Genomic_DNA"/>
</dbReference>
<dbReference type="PROSITE" id="PS50812">
    <property type="entry name" value="PWWP"/>
    <property type="match status" value="1"/>
</dbReference>
<feature type="domain" description="PHD-type" evidence="20">
    <location>
        <begin position="1051"/>
        <end position="1169"/>
    </location>
</feature>
<keyword evidence="6 13" id="KW-0863">Zinc-finger</keyword>
<feature type="domain" description="PWWP" evidence="19">
    <location>
        <begin position="2067"/>
        <end position="2139"/>
    </location>
</feature>
<feature type="compositionally biased region" description="Polar residues" evidence="15">
    <location>
        <begin position="611"/>
        <end position="620"/>
    </location>
</feature>
<evidence type="ECO:0000256" key="15">
    <source>
        <dbReference type="SAM" id="MobiDB-lite"/>
    </source>
</evidence>
<dbReference type="InterPro" id="IPR000313">
    <property type="entry name" value="PWWP_dom"/>
</dbReference>
<sequence length="2184" mass="241137">MEITSSQSSSTQYSTCASTPNESTTILRSRFTERLKANPILDCQSVGSSPTLNDEHLHAVVGQHLVLTPSSHEMDLASLSSGGTSSVDTLHCQKQIPPPLTTTPTTSKALDESSEVVGSNAHFQLQGGADANEVYKWHLKQTRQKLGSRSYSYHAPHQNSTMMSLIKTPGGLRRYFINQDAFSRGEPAPRLHSSSFIHFLGLFSMYEIGFRATPGHSVAVPETLEKRRLSLADTFYGKLNCVTEDDLQGDEETIEALEEKISFSKAVGMLFKTFIASGILFLPNAFKNGGIIFAPIFMTLIAVLCLHSFLLLVKCRELHPGSYGDIGQYFYGRWMRYIVLFAITISQFGFCCGYCIFFAQQFAIVVDSLGGAHLDKIVWIVIFFVILVPFTLVRNIGKLGFSTLIADLCIIVGLIYLYVYDIKELAINRDSPIPLRLFNSDDFGIFIGTAVFSYEGIGMVIPICGREFNTMPHNINPPAPVMPRLEPPESDIWFAKVKAVPFHSDNFNCILPGCPNSYQTKQGLERHFASIHMPKSVNSTKHSRGDPRPTGGVNDIFGVVSGRGGTGRKGRIKSHRKGRPPGSGLKSRLKQQELLTLDTHTADELGRDQHFSQTPHASHSSGRHDYGGDDESKPREERSYLEFFPFLNTSLRLDIVDAAQERSRIAEDSDRIGNTEAAKAMDVKSEGNDIEMTTASTSSNGDCQGGGQGSNGVEVFHDPIDISNETSTRGPSDGITLPLSEDNTEPEANQRNDLSFDDNLDGDAASDPDVFFDAKGFIDSEAESSQKPKAPLSNREVGQAATSTPASTGNGAEAMDIDENTSTPAAVAITDIDSDIGNARRLSSSNIQGLDLEHSNQESQRSRGAEKPPALTPIKCSPTANTATTILEPKTPMALLPKSSFRLIPREDDDLEEYHLPTGHNVRYIEPTETELAERVEYDMDEQDEFWLKDINAERRKQDLGEVSASMFEKIIDRLEKEWFDLTKNIPKTTENLPPEDSACNICDDGECENSNAIVFCDGCNLAVHQDCYGIPYIPEGQWLCRKCMLSPQMPVSCIFCPGEGGAFKQTTNSRWAHLLCASWIPEVGVANTVYMEPIDNIDKIPASRWKLTCYICKLRMGACIQCETKNCFRAFHVTCARKARLYMKSKVSKVSNSGGEVIVHRAHCHKHTPRDYKGVVDIASAAALFAHKGIKKKRAKIRILDDDSDDPDYGRSDDEMKSVQRQSLISASDKGTTTASSLSTSQSLGGSRTSKAALAHQKHYTPGAPLAPMFIVNRLLPFVSKLGAKSQALRKASALNFIYTICKYWSLKRESRRGAPLLKRLHLEPWTASASAHRQTEEEKLKKLQTQLLLRGDLEKVRMLAELVRKRERAKLKRQELQNRYLCKIMFPLKTILEDTLAELEKLDRQKYFAYPISAEEVKDYHEVIKDPICFQTMNEKLTAHKYQTIEEFSDDARRIYQNCLTYNKVDTPYYRAASRQLKQAEPLLEKAKTDYERLEIDARTGFLAVSIDPEIFTYNLVPFQKSEDDDDNSTSDARAEADVPPSGDNLLKTNAKKPSIDLPTIPLVTARSLRATTGRATPPSTAAQQSPQDIRRGLNNTPGFRSPTRSRLKPEVPKLKTATLTRADIAKARQAGNDGGVSMKLDEEDLLEKLKLKSKKSRSLAVNLQSRLKPSIVSKVVEVINKPAPKGWAYVVVEGEEDTTEGEDEAESHQVVMDAEAQELAKAKEEASLRRREERLALALKKKIAKEKKAKARAEAYARMKAQKALGVVVTADNTQSSVPQSTASFTEGGADSGQDIQGSHPELNKAHQTTPLNQDNGHIKSKLRRAQPTQRLKEANSGPDGVSVSTKHSVNEVVPSVAHVDEKAAGVCESAQSDRKVTAVLAPRRSSRGVADQGDRLDNSSANGIPPSSSTLKGKGKQISSGEETISGRLESLDFGDPGDGKDVSDEPKVGGDVDVSTGEILVSMEEKGEEPPRKRQKRPLPTRIATKDISADEIPAGSTRRLRSNEAASQIPASLGLRRGSSANQRFAAKPIGDTAVKRRRSESLEGSPKKSKSDRQGGPLSYGSLVWAKMEGFPWFPAELMDPKRPHVPAQALEAKKDGHGVHLVQFFDLRERGDRGRSWYWVTTAQILPLGVDLDEDRKRAILKTGWNPRRRKSVKQAYIDACQLKGIDASIVLAESS</sequence>
<dbReference type="GO" id="GO:0006325">
    <property type="term" value="P:chromatin organization"/>
    <property type="evidence" value="ECO:0007669"/>
    <property type="project" value="UniProtKB-ARBA"/>
</dbReference>
<feature type="compositionally biased region" description="Polar residues" evidence="15">
    <location>
        <begin position="800"/>
        <end position="810"/>
    </location>
</feature>
<evidence type="ECO:0000256" key="11">
    <source>
        <dbReference type="ARBA" id="ARBA00023242"/>
    </source>
</evidence>
<keyword evidence="7" id="KW-0862">Zinc</keyword>
<feature type="transmembrane region" description="Helical" evidence="16">
    <location>
        <begin position="377"/>
        <end position="393"/>
    </location>
</feature>
<evidence type="ECO:0000256" key="12">
    <source>
        <dbReference type="PROSITE-ProRule" id="PRU00035"/>
    </source>
</evidence>
<evidence type="ECO:0000256" key="4">
    <source>
        <dbReference type="ARBA" id="ARBA00022723"/>
    </source>
</evidence>
<dbReference type="FunFam" id="3.30.40.10:FF:000007">
    <property type="entry name" value="Bromodomain containing 1, isoform CRA_b"/>
    <property type="match status" value="1"/>
</dbReference>
<feature type="compositionally biased region" description="Basic and acidic residues" evidence="15">
    <location>
        <begin position="1968"/>
        <end position="1977"/>
    </location>
</feature>
<protein>
    <submittedName>
        <fullName evidence="21">NuA3 HAT complex component nto1</fullName>
    </submittedName>
</protein>
<dbReference type="SMART" id="SM00293">
    <property type="entry name" value="PWWP"/>
    <property type="match status" value="1"/>
</dbReference>
<feature type="compositionally biased region" description="Basic and acidic residues" evidence="15">
    <location>
        <begin position="1209"/>
        <end position="1219"/>
    </location>
</feature>
<dbReference type="InterPro" id="IPR001487">
    <property type="entry name" value="Bromodomain"/>
</dbReference>
<dbReference type="InterPro" id="IPR013083">
    <property type="entry name" value="Znf_RING/FYVE/PHD"/>
</dbReference>
<evidence type="ECO:0000256" key="2">
    <source>
        <dbReference type="ARBA" id="ARBA00004370"/>
    </source>
</evidence>
<dbReference type="FunFam" id="3.30.40.10:FF:000008">
    <property type="entry name" value="Bromodomain containing 1, isoform CRA_a"/>
    <property type="match status" value="1"/>
</dbReference>
<feature type="compositionally biased region" description="Acidic residues" evidence="15">
    <location>
        <begin position="755"/>
        <end position="766"/>
    </location>
</feature>
<dbReference type="InterPro" id="IPR019786">
    <property type="entry name" value="Zinc_finger_PHD-type_CS"/>
</dbReference>
<dbReference type="PROSITE" id="PS51805">
    <property type="entry name" value="EPHD"/>
    <property type="match status" value="1"/>
</dbReference>
<evidence type="ECO:0000256" key="9">
    <source>
        <dbReference type="ARBA" id="ARBA00023117"/>
    </source>
</evidence>
<keyword evidence="8 16" id="KW-1133">Transmembrane helix</keyword>